<organism evidence="6 7">
    <name type="scientific">Xylona heveae (strain CBS 132557 / TC161)</name>
    <dbReference type="NCBI Taxonomy" id="1328760"/>
    <lineage>
        <taxon>Eukaryota</taxon>
        <taxon>Fungi</taxon>
        <taxon>Dikarya</taxon>
        <taxon>Ascomycota</taxon>
        <taxon>Pezizomycotina</taxon>
        <taxon>Xylonomycetes</taxon>
        <taxon>Xylonales</taxon>
        <taxon>Xylonaceae</taxon>
        <taxon>Xylona</taxon>
    </lineage>
</organism>
<dbReference type="Pfam" id="PF12767">
    <property type="entry name" value="SAGA-Tad1"/>
    <property type="match status" value="1"/>
</dbReference>
<evidence type="ECO:0000313" key="6">
    <source>
        <dbReference type="EMBL" id="KZF20087.1"/>
    </source>
</evidence>
<keyword evidence="3" id="KW-0804">Transcription</keyword>
<protein>
    <recommendedName>
        <fullName evidence="8">Transcriptional co-activator</fullName>
    </recommendedName>
</protein>
<evidence type="ECO:0000256" key="4">
    <source>
        <dbReference type="ARBA" id="ARBA00023242"/>
    </source>
</evidence>
<dbReference type="AlphaFoldDB" id="A0A165A855"/>
<keyword evidence="7" id="KW-1185">Reference proteome</keyword>
<dbReference type="EMBL" id="KV407464">
    <property type="protein sequence ID" value="KZF20087.1"/>
    <property type="molecule type" value="Genomic_DNA"/>
</dbReference>
<feature type="region of interest" description="Disordered" evidence="5">
    <location>
        <begin position="394"/>
        <end position="428"/>
    </location>
</feature>
<evidence type="ECO:0008006" key="8">
    <source>
        <dbReference type="Google" id="ProtNLM"/>
    </source>
</evidence>
<feature type="compositionally biased region" description="Pro residues" evidence="5">
    <location>
        <begin position="404"/>
        <end position="417"/>
    </location>
</feature>
<evidence type="ECO:0000313" key="7">
    <source>
        <dbReference type="Proteomes" id="UP000076632"/>
    </source>
</evidence>
<feature type="region of interest" description="Disordered" evidence="5">
    <location>
        <begin position="1"/>
        <end position="62"/>
    </location>
</feature>
<dbReference type="Proteomes" id="UP000076632">
    <property type="component" value="Unassembled WGS sequence"/>
</dbReference>
<keyword evidence="2" id="KW-0805">Transcription regulation</keyword>
<dbReference type="GO" id="GO:0006357">
    <property type="term" value="P:regulation of transcription by RNA polymerase II"/>
    <property type="evidence" value="ECO:0007669"/>
    <property type="project" value="TreeGrafter"/>
</dbReference>
<dbReference type="GO" id="GO:0000124">
    <property type="term" value="C:SAGA complex"/>
    <property type="evidence" value="ECO:0007669"/>
    <property type="project" value="TreeGrafter"/>
</dbReference>
<dbReference type="FunCoup" id="A0A165A855">
    <property type="interactions" value="957"/>
</dbReference>
<dbReference type="GO" id="GO:0005634">
    <property type="term" value="C:nucleus"/>
    <property type="evidence" value="ECO:0007669"/>
    <property type="project" value="UniProtKB-SubCell"/>
</dbReference>
<dbReference type="GeneID" id="28901653"/>
<accession>A0A165A855</accession>
<dbReference type="GO" id="GO:0003713">
    <property type="term" value="F:transcription coactivator activity"/>
    <property type="evidence" value="ECO:0007669"/>
    <property type="project" value="TreeGrafter"/>
</dbReference>
<dbReference type="OrthoDB" id="10264870at2759"/>
<keyword evidence="4" id="KW-0539">Nucleus</keyword>
<feature type="compositionally biased region" description="Low complexity" evidence="5">
    <location>
        <begin position="35"/>
        <end position="62"/>
    </location>
</feature>
<feature type="compositionally biased region" description="Polar residues" evidence="5">
    <location>
        <begin position="7"/>
        <end position="34"/>
    </location>
</feature>
<sequence>MPDIDPTTLSRPGPLSQSGATPTLSTKSLSGTNLAGSASGSSQKQGKGQMATNAGTGAPGAPRIELEPLYTGLKAAVGDHWADYKEAIGLFMLGQLNQAELSTRIDYYITTDPLKEHLHNQLLNAIYGNISREPPDTTVAGWVSANDKPSNVSKPLTGDGAEHRLKTEIMQLPPRDRRRLKLIPESDNYISNSNMLAEYHQAKQIKLPEIVPTSAGGLNTTNWDLEIHKRYSQPLASETFEFPEPSSIALRMTPICYEEGLSNGASNTQECASYLSIATEVFVKEILNSIFGRTRCNGPQYIMTARYKRQLEREEELWLRGDIKRDANGLLPVERDNAGSGGGVSMGDLQLALEMGGFGMGMMPLVVEKIVAGYMDGELEEEEDRRTRAKTARTLAAKKRAPRVGPPGGPGVPPATARPPNGDGVDAKPATRAENIRQEYDLMEIDDDDPWWRTSNGVPNTTTLGTTTAANSEDILPGPVDEWIPPAIAEDAADDDWGWEGGGAGDRLTLGNLLDDCLAVGQ</sequence>
<reference evidence="6 7" key="1">
    <citation type="journal article" date="2016" name="Fungal Biol.">
        <title>The genome of Xylona heveae provides a window into fungal endophytism.</title>
        <authorList>
            <person name="Gazis R."/>
            <person name="Kuo A."/>
            <person name="Riley R."/>
            <person name="LaButti K."/>
            <person name="Lipzen A."/>
            <person name="Lin J."/>
            <person name="Amirebrahimi M."/>
            <person name="Hesse C.N."/>
            <person name="Spatafora J.W."/>
            <person name="Henrissat B."/>
            <person name="Hainaut M."/>
            <person name="Grigoriev I.V."/>
            <person name="Hibbett D.S."/>
        </authorList>
    </citation>
    <scope>NUCLEOTIDE SEQUENCE [LARGE SCALE GENOMIC DNA]</scope>
    <source>
        <strain evidence="6 7">TC161</strain>
    </source>
</reference>
<proteinExistence type="predicted"/>
<dbReference type="PANTHER" id="PTHR21277:SF5">
    <property type="entry name" value="TRANSCRIPTIONAL ADAPTER 1"/>
    <property type="match status" value="1"/>
</dbReference>
<dbReference type="STRING" id="1328760.A0A165A855"/>
<name>A0A165A855_XYLHT</name>
<comment type="subcellular location">
    <subcellularLocation>
        <location evidence="1">Nucleus</location>
    </subcellularLocation>
</comment>
<dbReference type="InterPro" id="IPR024738">
    <property type="entry name" value="Hfi1/Tada1"/>
</dbReference>
<dbReference type="RefSeq" id="XP_018185642.1">
    <property type="nucleotide sequence ID" value="XM_018336516.1"/>
</dbReference>
<evidence type="ECO:0000256" key="5">
    <source>
        <dbReference type="SAM" id="MobiDB-lite"/>
    </source>
</evidence>
<gene>
    <name evidence="6" type="ORF">L228DRAFT_35361</name>
</gene>
<dbReference type="PANTHER" id="PTHR21277">
    <property type="entry name" value="TRANSCRIPTIONAL ADAPTER 1"/>
    <property type="match status" value="1"/>
</dbReference>
<evidence type="ECO:0000256" key="2">
    <source>
        <dbReference type="ARBA" id="ARBA00023015"/>
    </source>
</evidence>
<evidence type="ECO:0000256" key="1">
    <source>
        <dbReference type="ARBA" id="ARBA00004123"/>
    </source>
</evidence>
<dbReference type="InParanoid" id="A0A165A855"/>
<evidence type="ECO:0000256" key="3">
    <source>
        <dbReference type="ARBA" id="ARBA00023163"/>
    </source>
</evidence>